<dbReference type="InterPro" id="IPR009100">
    <property type="entry name" value="AcylCoA_DH/oxidase_NM_dom_sf"/>
</dbReference>
<proteinExistence type="predicted"/>
<dbReference type="Proteomes" id="UP000243589">
    <property type="component" value="Unassembled WGS sequence"/>
</dbReference>
<dbReference type="GO" id="GO:0003995">
    <property type="term" value="F:acyl-CoA dehydrogenase activity"/>
    <property type="evidence" value="ECO:0007669"/>
    <property type="project" value="TreeGrafter"/>
</dbReference>
<dbReference type="RefSeq" id="WP_062020194.1">
    <property type="nucleotide sequence ID" value="NZ_LQQC01000007.1"/>
</dbReference>
<evidence type="ECO:0000256" key="1">
    <source>
        <dbReference type="ARBA" id="ARBA00023002"/>
    </source>
</evidence>
<dbReference type="InterPro" id="IPR036250">
    <property type="entry name" value="AcylCo_DH-like_C"/>
</dbReference>
<dbReference type="AlphaFoldDB" id="A0A150HAP3"/>
<keyword evidence="1 4" id="KW-0560">Oxidoreductase</keyword>
<dbReference type="PANTHER" id="PTHR43884:SF25">
    <property type="entry name" value="ACYL-COA DEHYDROGENASE YDBM-RELATED"/>
    <property type="match status" value="1"/>
</dbReference>
<evidence type="ECO:0000259" key="3">
    <source>
        <dbReference type="Pfam" id="PF08028"/>
    </source>
</evidence>
<dbReference type="SUPFAM" id="SSF47203">
    <property type="entry name" value="Acyl-CoA dehydrogenase C-terminal domain-like"/>
    <property type="match status" value="1"/>
</dbReference>
<dbReference type="Pfam" id="PF02771">
    <property type="entry name" value="Acyl-CoA_dh_N"/>
    <property type="match status" value="1"/>
</dbReference>
<dbReference type="InterPro" id="IPR013107">
    <property type="entry name" value="Acyl-CoA_DH_C"/>
</dbReference>
<dbReference type="InterPro" id="IPR013786">
    <property type="entry name" value="AcylCoA_DH/ox_N"/>
</dbReference>
<feature type="domain" description="Acyl-CoA dehydrogenase C-terminal" evidence="3">
    <location>
        <begin position="248"/>
        <end position="373"/>
    </location>
</feature>
<evidence type="ECO:0000313" key="4">
    <source>
        <dbReference type="EMBL" id="KXZ59075.1"/>
    </source>
</evidence>
<organism evidence="4 5">
    <name type="scientific">Brevibacterium ravenspurgense</name>
    <dbReference type="NCBI Taxonomy" id="479117"/>
    <lineage>
        <taxon>Bacteria</taxon>
        <taxon>Bacillati</taxon>
        <taxon>Actinomycetota</taxon>
        <taxon>Actinomycetes</taxon>
        <taxon>Micrococcales</taxon>
        <taxon>Brevibacteriaceae</taxon>
        <taxon>Brevibacterium</taxon>
    </lineage>
</organism>
<name>A0A150HAP3_9MICO</name>
<dbReference type="EC" id="1.3.99.-" evidence="4"/>
<evidence type="ECO:0000259" key="2">
    <source>
        <dbReference type="Pfam" id="PF02771"/>
    </source>
</evidence>
<dbReference type="SUPFAM" id="SSF56645">
    <property type="entry name" value="Acyl-CoA dehydrogenase NM domain-like"/>
    <property type="match status" value="1"/>
</dbReference>
<keyword evidence="5" id="KW-1185">Reference proteome</keyword>
<dbReference type="InterPro" id="IPR037069">
    <property type="entry name" value="AcylCoA_DH/ox_N_sf"/>
</dbReference>
<dbReference type="PIRSF" id="PIRSF016578">
    <property type="entry name" value="HsaA"/>
    <property type="match status" value="1"/>
</dbReference>
<dbReference type="GO" id="GO:0050660">
    <property type="term" value="F:flavin adenine dinucleotide binding"/>
    <property type="evidence" value="ECO:0007669"/>
    <property type="project" value="InterPro"/>
</dbReference>
<dbReference type="Gene3D" id="1.10.540.10">
    <property type="entry name" value="Acyl-CoA dehydrogenase/oxidase, N-terminal domain"/>
    <property type="match status" value="1"/>
</dbReference>
<sequence>MTDREQRLVELEDKYLPDDLLERFRERAAQYDRDNAFFFEDLEELEQRGYLTLFVPEELGGPGLGMNEVSRLQQRLATAAPATALGVNMHFVCTGMMRAMWNRGDKSLQFALEEARDGEVFAFGVSEPGNDWVLQGSNTKAVPQEDGSYRLSGVKIFTSMTPAWTRLIVHGKDETAADGPELVYGFLTRGTEGVKSSDDWDVLGMRATHSRATILEDAVLEADRVVRHIPDGPNPDLLTFGITANFQLLIASVYAGLARRALEVASEALRKRRSAKNGGAPYTEIGEFRVRVADAALEFAAVPAQLDSYTRDFDECVDYGPAWAQRFVSAKYMAQKAARANAEAALHCAGGAGFGNAAEASRLYRDAAAGIFHPPAPEVSRAVFANAWLDD</sequence>
<dbReference type="PATRIC" id="fig|479117.4.peg.629"/>
<comment type="caution">
    <text evidence="4">The sequence shown here is derived from an EMBL/GenBank/DDBJ whole genome shotgun (WGS) entry which is preliminary data.</text>
</comment>
<evidence type="ECO:0000313" key="5">
    <source>
        <dbReference type="Proteomes" id="UP000243589"/>
    </source>
</evidence>
<dbReference type="InterPro" id="IPR046373">
    <property type="entry name" value="Acyl-CoA_Oxase/DH_mid-dom_sf"/>
</dbReference>
<reference evidence="4 5" key="1">
    <citation type="submission" date="2016-01" db="EMBL/GenBank/DDBJ databases">
        <title>Use of Whole Genome Sequencing to ascertain that Brevibacterium massiliense (Roux, Raoult 2009) is a later heterotypic synonym of Brevibacterium ravenspurgense (Mages 2008).</title>
        <authorList>
            <person name="Bernier A.-M."/>
            <person name="Burdz T."/>
            <person name="Huynh C."/>
            <person name="Pachecho A.L."/>
            <person name="Wiebe D."/>
            <person name="Bonner C."/>
            <person name="Bernard K."/>
        </authorList>
    </citation>
    <scope>NUCLEOTIDE SEQUENCE [LARGE SCALE GENOMIC DNA]</scope>
    <source>
        <strain evidence="4 5">CCUG56047</strain>
    </source>
</reference>
<accession>A0A150HAP3</accession>
<dbReference type="Pfam" id="PF08028">
    <property type="entry name" value="Acyl-CoA_dh_2"/>
    <property type="match status" value="1"/>
</dbReference>
<dbReference type="EMBL" id="LQQC01000007">
    <property type="protein sequence ID" value="KXZ59075.1"/>
    <property type="molecule type" value="Genomic_DNA"/>
</dbReference>
<dbReference type="Gene3D" id="2.40.110.10">
    <property type="entry name" value="Butyryl-CoA Dehydrogenase, subunit A, domain 2"/>
    <property type="match status" value="1"/>
</dbReference>
<feature type="domain" description="Acyl-CoA dehydrogenase/oxidase N-terminal" evidence="2">
    <location>
        <begin position="23"/>
        <end position="93"/>
    </location>
</feature>
<dbReference type="Gene3D" id="1.20.140.10">
    <property type="entry name" value="Butyryl-CoA Dehydrogenase, subunit A, domain 3"/>
    <property type="match status" value="1"/>
</dbReference>
<dbReference type="PANTHER" id="PTHR43884">
    <property type="entry name" value="ACYL-COA DEHYDROGENASE"/>
    <property type="match status" value="1"/>
</dbReference>
<protein>
    <submittedName>
        <fullName evidence="4">Putative acyl-CoA dehydrogenase YdbM</fullName>
        <ecNumber evidence="4">1.3.99.-</ecNumber>
    </submittedName>
</protein>
<gene>
    <name evidence="4" type="primary">ydbM</name>
    <name evidence="4" type="ORF">Bravens_00629</name>
</gene>